<dbReference type="Proteomes" id="UP001500936">
    <property type="component" value="Unassembled WGS sequence"/>
</dbReference>
<feature type="transmembrane region" description="Helical" evidence="1">
    <location>
        <begin position="7"/>
        <end position="27"/>
    </location>
</feature>
<comment type="caution">
    <text evidence="2">The sequence shown here is derived from an EMBL/GenBank/DDBJ whole genome shotgun (WGS) entry which is preliminary data.</text>
</comment>
<proteinExistence type="predicted"/>
<keyword evidence="1" id="KW-0812">Transmembrane</keyword>
<reference evidence="3" key="1">
    <citation type="journal article" date="2019" name="Int. J. Syst. Evol. Microbiol.">
        <title>The Global Catalogue of Microorganisms (GCM) 10K type strain sequencing project: providing services to taxonomists for standard genome sequencing and annotation.</title>
        <authorList>
            <consortium name="The Broad Institute Genomics Platform"/>
            <consortium name="The Broad Institute Genome Sequencing Center for Infectious Disease"/>
            <person name="Wu L."/>
            <person name="Ma J."/>
        </authorList>
    </citation>
    <scope>NUCLEOTIDE SEQUENCE [LARGE SCALE GENOMIC DNA]</scope>
    <source>
        <strain evidence="3">JCM 17925</strain>
    </source>
</reference>
<protein>
    <submittedName>
        <fullName evidence="2">Uncharacterized protein</fullName>
    </submittedName>
</protein>
<dbReference type="EMBL" id="BAABHB010000002">
    <property type="protein sequence ID" value="GAA4398957.1"/>
    <property type="molecule type" value="Genomic_DNA"/>
</dbReference>
<evidence type="ECO:0000313" key="3">
    <source>
        <dbReference type="Proteomes" id="UP001500936"/>
    </source>
</evidence>
<dbReference type="RefSeq" id="WP_345264595.1">
    <property type="nucleotide sequence ID" value="NZ_BAABHB010000002.1"/>
</dbReference>
<keyword evidence="3" id="KW-1185">Reference proteome</keyword>
<accession>A0ABP8K0Z7</accession>
<name>A0ABP8K0Z7_9BACT</name>
<keyword evidence="1" id="KW-0472">Membrane</keyword>
<sequence length="77" mass="8422">MYSKINTLRIILIALFAFSLFVVHRLLFQPKGLFPDYFTGSSSVVSAAAISFSAVAGFSLVCLLILTPPQTNENQKP</sequence>
<organism evidence="2 3">
    <name type="scientific">Nibrella viscosa</name>
    <dbReference type="NCBI Taxonomy" id="1084524"/>
    <lineage>
        <taxon>Bacteria</taxon>
        <taxon>Pseudomonadati</taxon>
        <taxon>Bacteroidota</taxon>
        <taxon>Cytophagia</taxon>
        <taxon>Cytophagales</taxon>
        <taxon>Spirosomataceae</taxon>
        <taxon>Nibrella</taxon>
    </lineage>
</organism>
<keyword evidence="1" id="KW-1133">Transmembrane helix</keyword>
<evidence type="ECO:0000313" key="2">
    <source>
        <dbReference type="EMBL" id="GAA4398957.1"/>
    </source>
</evidence>
<gene>
    <name evidence="2" type="ORF">GCM10023187_10150</name>
</gene>
<evidence type="ECO:0000256" key="1">
    <source>
        <dbReference type="SAM" id="Phobius"/>
    </source>
</evidence>
<feature type="transmembrane region" description="Helical" evidence="1">
    <location>
        <begin position="47"/>
        <end position="66"/>
    </location>
</feature>